<evidence type="ECO:0000313" key="2">
    <source>
        <dbReference type="Proteomes" id="UP000075243"/>
    </source>
</evidence>
<keyword evidence="2" id="KW-1185">Reference proteome</keyword>
<dbReference type="Gramene" id="C.cajan_15018.t">
    <property type="protein sequence ID" value="C.cajan_15018.t.cds1"/>
    <property type="gene ID" value="C.cajan_15018"/>
</dbReference>
<dbReference type="Proteomes" id="UP000075243">
    <property type="component" value="Chromosome 10"/>
</dbReference>
<name>A0A151SZ27_CAJCA</name>
<protein>
    <recommendedName>
        <fullName evidence="3">Retrovirus-related Pol polyprotein from transposon TNT 1-94</fullName>
    </recommendedName>
</protein>
<dbReference type="AlphaFoldDB" id="A0A151SZ27"/>
<evidence type="ECO:0000313" key="1">
    <source>
        <dbReference type="EMBL" id="KYP60008.1"/>
    </source>
</evidence>
<proteinExistence type="predicted"/>
<gene>
    <name evidence="1" type="ORF">KK1_015455</name>
</gene>
<organism evidence="1 2">
    <name type="scientific">Cajanus cajan</name>
    <name type="common">Pigeon pea</name>
    <name type="synonym">Cajanus indicus</name>
    <dbReference type="NCBI Taxonomy" id="3821"/>
    <lineage>
        <taxon>Eukaryota</taxon>
        <taxon>Viridiplantae</taxon>
        <taxon>Streptophyta</taxon>
        <taxon>Embryophyta</taxon>
        <taxon>Tracheophyta</taxon>
        <taxon>Spermatophyta</taxon>
        <taxon>Magnoliopsida</taxon>
        <taxon>eudicotyledons</taxon>
        <taxon>Gunneridae</taxon>
        <taxon>Pentapetalae</taxon>
        <taxon>rosids</taxon>
        <taxon>fabids</taxon>
        <taxon>Fabales</taxon>
        <taxon>Fabaceae</taxon>
        <taxon>Papilionoideae</taxon>
        <taxon>50 kb inversion clade</taxon>
        <taxon>NPAAA clade</taxon>
        <taxon>indigoferoid/millettioid clade</taxon>
        <taxon>Phaseoleae</taxon>
        <taxon>Cajanus</taxon>
    </lineage>
</organism>
<accession>A0A151SZ27</accession>
<dbReference type="EMBL" id="CM003612">
    <property type="protein sequence ID" value="KYP60008.1"/>
    <property type="molecule type" value="Genomic_DNA"/>
</dbReference>
<evidence type="ECO:0008006" key="3">
    <source>
        <dbReference type="Google" id="ProtNLM"/>
    </source>
</evidence>
<reference evidence="1 2" key="1">
    <citation type="journal article" date="2012" name="Nat. Biotechnol.">
        <title>Draft genome sequence of pigeonpea (Cajanus cajan), an orphan legume crop of resource-poor farmers.</title>
        <authorList>
            <person name="Varshney R.K."/>
            <person name="Chen W."/>
            <person name="Li Y."/>
            <person name="Bharti A.K."/>
            <person name="Saxena R.K."/>
            <person name="Schlueter J.A."/>
            <person name="Donoghue M.T."/>
            <person name="Azam S."/>
            <person name="Fan G."/>
            <person name="Whaley A.M."/>
            <person name="Farmer A.D."/>
            <person name="Sheridan J."/>
            <person name="Iwata A."/>
            <person name="Tuteja R."/>
            <person name="Penmetsa R.V."/>
            <person name="Wu W."/>
            <person name="Upadhyaya H.D."/>
            <person name="Yang S.P."/>
            <person name="Shah T."/>
            <person name="Saxena K.B."/>
            <person name="Michael T."/>
            <person name="McCombie W.R."/>
            <person name="Yang B."/>
            <person name="Zhang G."/>
            <person name="Yang H."/>
            <person name="Wang J."/>
            <person name="Spillane C."/>
            <person name="Cook D.R."/>
            <person name="May G.D."/>
            <person name="Xu X."/>
            <person name="Jackson S.A."/>
        </authorList>
    </citation>
    <scope>NUCLEOTIDE SEQUENCE [LARGE SCALE GENOMIC DNA]</scope>
    <source>
        <strain evidence="2">cv. Asha</strain>
    </source>
</reference>
<sequence length="60" mass="6989">MVRAMLKGKDMPEKFWAEVVQCAIYIQNRCPHSKLDEVVTLVAVSHLLALQHFPFFYLIL</sequence>